<dbReference type="Gene3D" id="2.40.170.20">
    <property type="entry name" value="TonB-dependent receptor, beta-barrel domain"/>
    <property type="match status" value="1"/>
</dbReference>
<dbReference type="GO" id="GO:0030246">
    <property type="term" value="F:carbohydrate binding"/>
    <property type="evidence" value="ECO:0007669"/>
    <property type="project" value="InterPro"/>
</dbReference>
<sequence length="1230" mass="128333">MRARRPWQRLSLSAPLLSGAMFSAAMLHAQVTTPAPDAAGPPSPTAPQSTTAPAEVQGGIITGTVTSSTTADNSGKKPTGTPLPGVTVTATNTLTGKKYTAATDITGSYRMTIPRNGRYVLRAEFAAFAPVTAEVLLNATQHEGKAEFAMELASRAAARAAAAGEGTGITALAGGLSAQALGRGLQALRASVGGDADTIASGGAGAETSALPTMASLGGADNSGSDSVAISGQGGQINGLAGFNEDDLRDRIQGAIADAQRNGGAQGDIANSIVSLIGGMATGGPGGFGGPGGGGPGGFGGGPGGGGGFGGGGFGGGGFGGRGGGGFRNFNPTAIHGNVYYTAGNGALDATQFSITGNALKPGYSTNRYGIALNGSPYIPGLTKPNTKQNLFLNWTGQRNENPVNIYATVPTLLQRTGNFNGLTQTTNGVVAPVLLYNPATGTTYGDCSSYLNPGCNVITTPLSAQAQALLQYIPTPNTTTTGTGTTAENYNYQRITTAGSNNSQISARFTRAFGASAGQGFGGGGRGGGGARGGGGQRGQGQQNVKMLRQNMSANYSYSHSASDLRGLISALDGKTESNGYNLTTGYQLSYGRLSNSFTLGWNRAHAITTNNFTYGQVDPAQAAGISIPKPVTAQAGLYNGVPGITLSNFTSVSDTQPANRLQETFSLSDVVSWRHAKHNFRFGFDLRRAHNDLIAGSNSLGQYSFTGYATKNPATGSSTSAAVSGSSFADFLLGAPQNSAIQTGAQKIYLREWVYDGYANDDFRVSSNITLNAGLRYEYFSPYIEENNRLVNLDHNADFTAFSRVTPGVTGVYSGAFPRSLVQPDRSLISPRLGIAWRPKWTKNTVIRAGYGINFNTGQYSSFANSLAYQQPFAVTQNNVAATQGCGTFTTPGTTVTNNFTLTNAFNCTSSTVLQNTFAINRAYRLGRVQAINMDIQRTLPLGTVLNIGYNGSFGSSLDLRRAPNRSATTVISNAQSIVYEDSIGESRFHSLSVNLRKRLQKGVSIQATYQYGHSIDDASSIGGTGNNTIVQNDARIDLEFGNSTFDVRHKVTGNYVFELPFGPNRLFLNKGGRLSRVMDGFSVSGNFTFATGTYATPQYQNSIAQAATGNNYTLRPDRVFLQPIAGAGTLRSWFNTAAFVSPSAAAVFGTASRNSIQLPGTISNDMSLSRTVALGDLRNFEARVTASNVFNTVQYSGINTVLNSSTFGQVTGTAAPRKLSFQARYRF</sequence>
<dbReference type="SUPFAM" id="SSF56935">
    <property type="entry name" value="Porins"/>
    <property type="match status" value="1"/>
</dbReference>
<feature type="domain" description="TonB-dependent transporter Oar-like beta-barrel" evidence="6">
    <location>
        <begin position="334"/>
        <end position="514"/>
    </location>
</feature>
<accession>A0A1H4MGR1</accession>
<keyword evidence="5" id="KW-0732">Signal</keyword>
<dbReference type="Pfam" id="PF13620">
    <property type="entry name" value="CarboxypepD_reg"/>
    <property type="match status" value="1"/>
</dbReference>
<evidence type="ECO:0000256" key="3">
    <source>
        <dbReference type="ARBA" id="ARBA00023237"/>
    </source>
</evidence>
<evidence type="ECO:0000256" key="1">
    <source>
        <dbReference type="ARBA" id="ARBA00004442"/>
    </source>
</evidence>
<evidence type="ECO:0000259" key="6">
    <source>
        <dbReference type="Pfam" id="PF25183"/>
    </source>
</evidence>
<evidence type="ECO:0000256" key="4">
    <source>
        <dbReference type="SAM" id="MobiDB-lite"/>
    </source>
</evidence>
<gene>
    <name evidence="7" type="ORF">SAMN05443244_1930</name>
</gene>
<feature type="chain" id="PRO_5010350576" evidence="5">
    <location>
        <begin position="30"/>
        <end position="1230"/>
    </location>
</feature>
<dbReference type="GO" id="GO:0004180">
    <property type="term" value="F:carboxypeptidase activity"/>
    <property type="evidence" value="ECO:0007669"/>
    <property type="project" value="UniProtKB-KW"/>
</dbReference>
<name>A0A1H4MGR1_9BACT</name>
<dbReference type="RefSeq" id="WP_074653628.1">
    <property type="nucleotide sequence ID" value="NZ_FNSD01000001.1"/>
</dbReference>
<feature type="region of interest" description="Disordered" evidence="4">
    <location>
        <begin position="287"/>
        <end position="306"/>
    </location>
</feature>
<dbReference type="Pfam" id="PF25183">
    <property type="entry name" value="OMP_b-brl_4"/>
    <property type="match status" value="2"/>
</dbReference>
<feature type="signal peptide" evidence="5">
    <location>
        <begin position="1"/>
        <end position="29"/>
    </location>
</feature>
<dbReference type="InterPro" id="IPR036942">
    <property type="entry name" value="Beta-barrel_TonB_sf"/>
</dbReference>
<dbReference type="OrthoDB" id="97893at2"/>
<proteinExistence type="predicted"/>
<protein>
    <submittedName>
        <fullName evidence="7">Carboxypeptidase regulatory-like domain-containing protein</fullName>
    </submittedName>
</protein>
<dbReference type="GO" id="GO:0009279">
    <property type="term" value="C:cell outer membrane"/>
    <property type="evidence" value="ECO:0007669"/>
    <property type="project" value="UniProtKB-SubCell"/>
</dbReference>
<keyword evidence="7" id="KW-0378">Hydrolase</keyword>
<evidence type="ECO:0000256" key="5">
    <source>
        <dbReference type="SAM" id="SignalP"/>
    </source>
</evidence>
<dbReference type="AlphaFoldDB" id="A0A1H4MGR1"/>
<dbReference type="Proteomes" id="UP000182409">
    <property type="component" value="Unassembled WGS sequence"/>
</dbReference>
<dbReference type="SUPFAM" id="SSF49452">
    <property type="entry name" value="Starch-binding domain-like"/>
    <property type="match status" value="1"/>
</dbReference>
<feature type="compositionally biased region" description="Low complexity" evidence="4">
    <location>
        <begin position="46"/>
        <end position="89"/>
    </location>
</feature>
<keyword evidence="3" id="KW-0998">Cell outer membrane</keyword>
<evidence type="ECO:0000313" key="8">
    <source>
        <dbReference type="Proteomes" id="UP000182409"/>
    </source>
</evidence>
<dbReference type="Gene3D" id="2.60.40.1120">
    <property type="entry name" value="Carboxypeptidase-like, regulatory domain"/>
    <property type="match status" value="1"/>
</dbReference>
<dbReference type="EMBL" id="FNSD01000001">
    <property type="protein sequence ID" value="SEB82199.1"/>
    <property type="molecule type" value="Genomic_DNA"/>
</dbReference>
<feature type="domain" description="TonB-dependent transporter Oar-like beta-barrel" evidence="6">
    <location>
        <begin position="551"/>
        <end position="1221"/>
    </location>
</feature>
<keyword evidence="7" id="KW-0121">Carboxypeptidase</keyword>
<organism evidence="7 8">
    <name type="scientific">Terriglobus roseus</name>
    <dbReference type="NCBI Taxonomy" id="392734"/>
    <lineage>
        <taxon>Bacteria</taxon>
        <taxon>Pseudomonadati</taxon>
        <taxon>Acidobacteriota</taxon>
        <taxon>Terriglobia</taxon>
        <taxon>Terriglobales</taxon>
        <taxon>Acidobacteriaceae</taxon>
        <taxon>Terriglobus</taxon>
    </lineage>
</organism>
<dbReference type="InterPro" id="IPR057601">
    <property type="entry name" value="Oar-like_b-barrel"/>
</dbReference>
<dbReference type="InterPro" id="IPR013784">
    <property type="entry name" value="Carb-bd-like_fold"/>
</dbReference>
<evidence type="ECO:0000313" key="7">
    <source>
        <dbReference type="EMBL" id="SEB82199.1"/>
    </source>
</evidence>
<evidence type="ECO:0000256" key="2">
    <source>
        <dbReference type="ARBA" id="ARBA00023136"/>
    </source>
</evidence>
<feature type="region of interest" description="Disordered" evidence="4">
    <location>
        <begin position="33"/>
        <end position="89"/>
    </location>
</feature>
<reference evidence="7 8" key="1">
    <citation type="submission" date="2016-10" db="EMBL/GenBank/DDBJ databases">
        <authorList>
            <person name="de Groot N.N."/>
        </authorList>
    </citation>
    <scope>NUCLEOTIDE SEQUENCE [LARGE SCALE GENOMIC DNA]</scope>
    <source>
        <strain evidence="7 8">AB35.6</strain>
    </source>
</reference>
<keyword evidence="2" id="KW-0472">Membrane</keyword>
<comment type="subcellular location">
    <subcellularLocation>
        <location evidence="1">Cell outer membrane</location>
    </subcellularLocation>
</comment>
<keyword evidence="7" id="KW-0645">Protease</keyword>